<evidence type="ECO:0000313" key="2">
    <source>
        <dbReference type="WBParaSite" id="PEQ_0000762201-mRNA-1"/>
    </source>
</evidence>
<sequence>MLLIAMAIDIFSSFVQQDERERVETKSAQFYARVFEGVRMVGGVLFVKWKSQREDLKDDGKVNDMLIPLMNIVLTRAKAQWVLLVQISLEES</sequence>
<reference evidence="2" key="1">
    <citation type="submission" date="2022-11" db="UniProtKB">
        <authorList>
            <consortium name="WormBaseParasite"/>
        </authorList>
    </citation>
    <scope>IDENTIFICATION</scope>
</reference>
<name>A0A914RMI2_PAREQ</name>
<accession>A0A914RMI2</accession>
<keyword evidence="1" id="KW-1185">Reference proteome</keyword>
<dbReference type="WBParaSite" id="PEQ_0000762201-mRNA-1">
    <property type="protein sequence ID" value="PEQ_0000762201-mRNA-1"/>
    <property type="gene ID" value="PEQ_0000762201"/>
</dbReference>
<organism evidence="1 2">
    <name type="scientific">Parascaris equorum</name>
    <name type="common">Equine roundworm</name>
    <dbReference type="NCBI Taxonomy" id="6256"/>
    <lineage>
        <taxon>Eukaryota</taxon>
        <taxon>Metazoa</taxon>
        <taxon>Ecdysozoa</taxon>
        <taxon>Nematoda</taxon>
        <taxon>Chromadorea</taxon>
        <taxon>Rhabditida</taxon>
        <taxon>Spirurina</taxon>
        <taxon>Ascaridomorpha</taxon>
        <taxon>Ascaridoidea</taxon>
        <taxon>Ascarididae</taxon>
        <taxon>Parascaris</taxon>
    </lineage>
</organism>
<dbReference type="Proteomes" id="UP000887564">
    <property type="component" value="Unplaced"/>
</dbReference>
<proteinExistence type="predicted"/>
<protein>
    <submittedName>
        <fullName evidence="2">Bestrophin homolog</fullName>
    </submittedName>
</protein>
<dbReference type="AlphaFoldDB" id="A0A914RMI2"/>
<evidence type="ECO:0000313" key="1">
    <source>
        <dbReference type="Proteomes" id="UP000887564"/>
    </source>
</evidence>